<name>A0AA39SA29_ACESA</name>
<feature type="region of interest" description="Disordered" evidence="1">
    <location>
        <begin position="1"/>
        <end position="93"/>
    </location>
</feature>
<proteinExistence type="predicted"/>
<gene>
    <name evidence="2" type="ORF">LWI29_007928</name>
</gene>
<protein>
    <submittedName>
        <fullName evidence="2">Uncharacterized protein</fullName>
    </submittedName>
</protein>
<evidence type="ECO:0000313" key="2">
    <source>
        <dbReference type="EMBL" id="KAK0586490.1"/>
    </source>
</evidence>
<sequence length="166" mass="17866">MVDFQDPGASNQSEVPTNTMGSQDPGASNQTGEQTATVDFSEPGPINQTEVPNVGTTDYSSPQNVPDVEYPVHDISPGNIPPPFPEHVATEPVESGDQIFSNEKEIHSPIVDSGEHSFEFQQHSEAPPSAISHEVPEMSFASLQFAIQSTPLFTAAKSKKAEEKVF</sequence>
<keyword evidence="3" id="KW-1185">Reference proteome</keyword>
<accession>A0AA39SA29</accession>
<reference evidence="2" key="1">
    <citation type="journal article" date="2022" name="Plant J.">
        <title>Strategies of tolerance reflected in two North American maple genomes.</title>
        <authorList>
            <person name="McEvoy S.L."/>
            <person name="Sezen U.U."/>
            <person name="Trouern-Trend A."/>
            <person name="McMahon S.M."/>
            <person name="Schaberg P.G."/>
            <person name="Yang J."/>
            <person name="Wegrzyn J.L."/>
            <person name="Swenson N.G."/>
        </authorList>
    </citation>
    <scope>NUCLEOTIDE SEQUENCE</scope>
    <source>
        <strain evidence="2">NS2018</strain>
    </source>
</reference>
<evidence type="ECO:0000256" key="1">
    <source>
        <dbReference type="SAM" id="MobiDB-lite"/>
    </source>
</evidence>
<feature type="compositionally biased region" description="Polar residues" evidence="1">
    <location>
        <begin position="8"/>
        <end position="38"/>
    </location>
</feature>
<comment type="caution">
    <text evidence="2">The sequence shown here is derived from an EMBL/GenBank/DDBJ whole genome shotgun (WGS) entry which is preliminary data.</text>
</comment>
<evidence type="ECO:0000313" key="3">
    <source>
        <dbReference type="Proteomes" id="UP001168877"/>
    </source>
</evidence>
<reference evidence="2" key="2">
    <citation type="submission" date="2023-06" db="EMBL/GenBank/DDBJ databases">
        <authorList>
            <person name="Swenson N.G."/>
            <person name="Wegrzyn J.L."/>
            <person name="Mcevoy S.L."/>
        </authorList>
    </citation>
    <scope>NUCLEOTIDE SEQUENCE</scope>
    <source>
        <strain evidence="2">NS2018</strain>
        <tissue evidence="2">Leaf</tissue>
    </source>
</reference>
<organism evidence="2 3">
    <name type="scientific">Acer saccharum</name>
    <name type="common">Sugar maple</name>
    <dbReference type="NCBI Taxonomy" id="4024"/>
    <lineage>
        <taxon>Eukaryota</taxon>
        <taxon>Viridiplantae</taxon>
        <taxon>Streptophyta</taxon>
        <taxon>Embryophyta</taxon>
        <taxon>Tracheophyta</taxon>
        <taxon>Spermatophyta</taxon>
        <taxon>Magnoliopsida</taxon>
        <taxon>eudicotyledons</taxon>
        <taxon>Gunneridae</taxon>
        <taxon>Pentapetalae</taxon>
        <taxon>rosids</taxon>
        <taxon>malvids</taxon>
        <taxon>Sapindales</taxon>
        <taxon>Sapindaceae</taxon>
        <taxon>Hippocastanoideae</taxon>
        <taxon>Acereae</taxon>
        <taxon>Acer</taxon>
    </lineage>
</organism>
<dbReference type="Proteomes" id="UP001168877">
    <property type="component" value="Unassembled WGS sequence"/>
</dbReference>
<feature type="compositionally biased region" description="Polar residues" evidence="1">
    <location>
        <begin position="46"/>
        <end position="64"/>
    </location>
</feature>
<dbReference type="AlphaFoldDB" id="A0AA39SA29"/>
<dbReference type="EMBL" id="JAUESC010000382">
    <property type="protein sequence ID" value="KAK0586490.1"/>
    <property type="molecule type" value="Genomic_DNA"/>
</dbReference>